<keyword evidence="2" id="KW-0812">Transmembrane</keyword>
<evidence type="ECO:0000256" key="2">
    <source>
        <dbReference type="SAM" id="Phobius"/>
    </source>
</evidence>
<feature type="transmembrane region" description="Helical" evidence="2">
    <location>
        <begin position="6"/>
        <end position="25"/>
    </location>
</feature>
<dbReference type="Proteomes" id="UP000515908">
    <property type="component" value="Chromosome 05"/>
</dbReference>
<evidence type="ECO:0000313" key="3">
    <source>
        <dbReference type="EMBL" id="CAD2215903.1"/>
    </source>
</evidence>
<organism evidence="3 4">
    <name type="scientific">Angomonas deanei</name>
    <dbReference type="NCBI Taxonomy" id="59799"/>
    <lineage>
        <taxon>Eukaryota</taxon>
        <taxon>Discoba</taxon>
        <taxon>Euglenozoa</taxon>
        <taxon>Kinetoplastea</taxon>
        <taxon>Metakinetoplastina</taxon>
        <taxon>Trypanosomatida</taxon>
        <taxon>Trypanosomatidae</taxon>
        <taxon>Strigomonadinae</taxon>
        <taxon>Angomonas</taxon>
    </lineage>
</organism>
<dbReference type="InterPro" id="IPR019363">
    <property type="entry name" value="LDAH"/>
</dbReference>
<evidence type="ECO:0000256" key="1">
    <source>
        <dbReference type="ARBA" id="ARBA00022801"/>
    </source>
</evidence>
<evidence type="ECO:0000313" key="4">
    <source>
        <dbReference type="Proteomes" id="UP000515908"/>
    </source>
</evidence>
<reference evidence="3 4" key="1">
    <citation type="submission" date="2020-08" db="EMBL/GenBank/DDBJ databases">
        <authorList>
            <person name="Newling K."/>
            <person name="Davey J."/>
            <person name="Forrester S."/>
        </authorList>
    </citation>
    <scope>NUCLEOTIDE SEQUENCE [LARGE SCALE GENOMIC DNA]</scope>
    <source>
        <strain evidence="4">Crithidia deanei Carvalho (ATCC PRA-265)</strain>
    </source>
</reference>
<dbReference type="OrthoDB" id="448051at2759"/>
<protein>
    <submittedName>
        <fullName evidence="3">Lipid-droplet associated hydrolase, putative</fullName>
    </submittedName>
</protein>
<keyword evidence="2" id="KW-1133">Transmembrane helix</keyword>
<dbReference type="Pfam" id="PF10230">
    <property type="entry name" value="LIDHydrolase"/>
    <property type="match status" value="1"/>
</dbReference>
<proteinExistence type="predicted"/>
<keyword evidence="1 3" id="KW-0378">Hydrolase</keyword>
<dbReference type="GO" id="GO:0016298">
    <property type="term" value="F:lipase activity"/>
    <property type="evidence" value="ECO:0007669"/>
    <property type="project" value="InterPro"/>
</dbReference>
<dbReference type="EMBL" id="LR877149">
    <property type="protein sequence ID" value="CAD2215903.1"/>
    <property type="molecule type" value="Genomic_DNA"/>
</dbReference>
<keyword evidence="2" id="KW-0472">Membrane</keyword>
<name>S9WMI2_9TRYP</name>
<sequence>MFFWGVMVLQWIAAYCGSLFALLPIPLKRYVVNAKGADVNPEIRKLLAEKVHKNLLMNVFFMSMTEYRLLLRPDKPLLSCNQEKLVMYYVKKDGWCPLKHASEIKEACPRVHAYIVDEDSSIPHAWCLQHTKHVVDHAVLKYI</sequence>
<dbReference type="PANTHER" id="PTHR13390:SF0">
    <property type="entry name" value="LIPID DROPLET-ASSOCIATED HYDROLASE"/>
    <property type="match status" value="1"/>
</dbReference>
<dbReference type="VEuPathDB" id="TriTrypDB:ADEAN_000336100"/>
<dbReference type="GO" id="GO:0019915">
    <property type="term" value="P:lipid storage"/>
    <property type="evidence" value="ECO:0007669"/>
    <property type="project" value="InterPro"/>
</dbReference>
<dbReference type="GO" id="GO:0005811">
    <property type="term" value="C:lipid droplet"/>
    <property type="evidence" value="ECO:0007669"/>
    <property type="project" value="InterPro"/>
</dbReference>
<dbReference type="AlphaFoldDB" id="S9WMI2"/>
<dbReference type="PANTHER" id="PTHR13390">
    <property type="entry name" value="LIPASE"/>
    <property type="match status" value="1"/>
</dbReference>
<keyword evidence="4" id="KW-1185">Reference proteome</keyword>
<gene>
    <name evidence="3" type="ORF">ADEAN_000336100</name>
</gene>
<accession>S9WMI2</accession>